<dbReference type="Proteomes" id="UP000836841">
    <property type="component" value="Chromosome 1"/>
</dbReference>
<gene>
    <name evidence="2" type="ORF">TAV2_LOCUS1768</name>
</gene>
<dbReference type="AlphaFoldDB" id="A0AAU9RDX7"/>
<evidence type="ECO:0000313" key="2">
    <source>
        <dbReference type="EMBL" id="CAH2036832.1"/>
    </source>
</evidence>
<keyword evidence="3" id="KW-1185">Reference proteome</keyword>
<protein>
    <submittedName>
        <fullName evidence="2">Uncharacterized protein</fullName>
    </submittedName>
</protein>
<dbReference type="EMBL" id="OU466857">
    <property type="protein sequence ID" value="CAH2036832.1"/>
    <property type="molecule type" value="Genomic_DNA"/>
</dbReference>
<evidence type="ECO:0000313" key="3">
    <source>
        <dbReference type="Proteomes" id="UP000836841"/>
    </source>
</evidence>
<feature type="compositionally biased region" description="Polar residues" evidence="1">
    <location>
        <begin position="211"/>
        <end position="226"/>
    </location>
</feature>
<proteinExistence type="predicted"/>
<organism evidence="2 3">
    <name type="scientific">Thlaspi arvense</name>
    <name type="common">Field penny-cress</name>
    <dbReference type="NCBI Taxonomy" id="13288"/>
    <lineage>
        <taxon>Eukaryota</taxon>
        <taxon>Viridiplantae</taxon>
        <taxon>Streptophyta</taxon>
        <taxon>Embryophyta</taxon>
        <taxon>Tracheophyta</taxon>
        <taxon>Spermatophyta</taxon>
        <taxon>Magnoliopsida</taxon>
        <taxon>eudicotyledons</taxon>
        <taxon>Gunneridae</taxon>
        <taxon>Pentapetalae</taxon>
        <taxon>rosids</taxon>
        <taxon>malvids</taxon>
        <taxon>Brassicales</taxon>
        <taxon>Brassicaceae</taxon>
        <taxon>Thlaspideae</taxon>
        <taxon>Thlaspi</taxon>
    </lineage>
</organism>
<sequence length="250" mass="28379">MAFCNPQKWKRDEAVKFKKLPSLFHTVHQVERGNNGLTSDEEDEATTLKAGAVTPMLCVSYSFLLPLHHHRPQFQSPPMNPPEMNLYSLTRKTLASYSAASSPWNLNTSSLALPLPPLVPVTVWDELINQNRNFGLKTASEELDDMSMVDLGENDDLVDELLYFGFLDSDRSTIYKHSLVHSALTTLSKYPAFAEIPPARAKMPKPAPTPENNTKRQSSRNDNVQPYSRKRRFQYNPRPSVFHQNRVGTH</sequence>
<name>A0AAU9RDX7_THLAR</name>
<evidence type="ECO:0000256" key="1">
    <source>
        <dbReference type="SAM" id="MobiDB-lite"/>
    </source>
</evidence>
<feature type="region of interest" description="Disordered" evidence="1">
    <location>
        <begin position="198"/>
        <end position="250"/>
    </location>
</feature>
<reference evidence="2 3" key="1">
    <citation type="submission" date="2022-03" db="EMBL/GenBank/DDBJ databases">
        <authorList>
            <person name="Nunn A."/>
            <person name="Chopra R."/>
            <person name="Nunn A."/>
            <person name="Contreras Garrido A."/>
        </authorList>
    </citation>
    <scope>NUCLEOTIDE SEQUENCE [LARGE SCALE GENOMIC DNA]</scope>
</reference>
<accession>A0AAU9RDX7</accession>